<dbReference type="InterPro" id="IPR045078">
    <property type="entry name" value="TST/MPST-like"/>
</dbReference>
<feature type="domain" description="Rhodanese" evidence="3">
    <location>
        <begin position="13"/>
        <end position="132"/>
    </location>
</feature>
<dbReference type="Pfam" id="PF00581">
    <property type="entry name" value="Rhodanese"/>
    <property type="match status" value="2"/>
</dbReference>
<evidence type="ECO:0000259" key="3">
    <source>
        <dbReference type="PROSITE" id="PS50206"/>
    </source>
</evidence>
<evidence type="ECO:0000256" key="1">
    <source>
        <dbReference type="ARBA" id="ARBA00022679"/>
    </source>
</evidence>
<dbReference type="Proteomes" id="UP000321547">
    <property type="component" value="Unassembled WGS sequence"/>
</dbReference>
<keyword evidence="5" id="KW-0670">Pyruvate</keyword>
<protein>
    <submittedName>
        <fullName evidence="4">Thiosulfate sulfurtransferase</fullName>
    </submittedName>
    <submittedName>
        <fullName evidence="5">Thiosulfate/3-mercaptopyruvate sulfurtransferase</fullName>
    </submittedName>
</protein>
<reference evidence="5 6" key="1">
    <citation type="submission" date="2016-10" db="EMBL/GenBank/DDBJ databases">
        <authorList>
            <person name="de Groot N.N."/>
        </authorList>
    </citation>
    <scope>NUCLEOTIDE SEQUENCE [LARGE SCALE GENOMIC DNA]</scope>
    <source>
        <strain evidence="5 6">DSM 17073</strain>
    </source>
</reference>
<dbReference type="InterPro" id="IPR036873">
    <property type="entry name" value="Rhodanese-like_dom_sf"/>
</dbReference>
<keyword evidence="1 5" id="KW-0808">Transferase</keyword>
<dbReference type="RefSeq" id="WP_089832447.1">
    <property type="nucleotide sequence ID" value="NZ_BJWI01000018.1"/>
</dbReference>
<dbReference type="PROSITE" id="PS00380">
    <property type="entry name" value="RHODANESE_1"/>
    <property type="match status" value="1"/>
</dbReference>
<keyword evidence="7" id="KW-1185">Reference proteome</keyword>
<dbReference type="CDD" id="cd01449">
    <property type="entry name" value="TST_Repeat_2"/>
    <property type="match status" value="1"/>
</dbReference>
<evidence type="ECO:0000313" key="7">
    <source>
        <dbReference type="Proteomes" id="UP000321547"/>
    </source>
</evidence>
<proteinExistence type="predicted"/>
<feature type="domain" description="Rhodanese" evidence="3">
    <location>
        <begin position="162"/>
        <end position="272"/>
    </location>
</feature>
<reference evidence="4 7" key="2">
    <citation type="submission" date="2019-07" db="EMBL/GenBank/DDBJ databases">
        <title>Whole genome shotgun sequence of Halolactibacillus halophilus NBRC 100868.</title>
        <authorList>
            <person name="Hosoyama A."/>
            <person name="Uohara A."/>
            <person name="Ohji S."/>
            <person name="Ichikawa N."/>
        </authorList>
    </citation>
    <scope>NUCLEOTIDE SEQUENCE [LARGE SCALE GENOMIC DNA]</scope>
    <source>
        <strain evidence="4 7">NBRC 100868</strain>
    </source>
</reference>
<evidence type="ECO:0000313" key="4">
    <source>
        <dbReference type="EMBL" id="GEM01855.1"/>
    </source>
</evidence>
<dbReference type="CDD" id="cd01448">
    <property type="entry name" value="TST_Repeat_1"/>
    <property type="match status" value="1"/>
</dbReference>
<dbReference type="PROSITE" id="PS50206">
    <property type="entry name" value="RHODANESE_3"/>
    <property type="match status" value="2"/>
</dbReference>
<dbReference type="PANTHER" id="PTHR11364:SF27">
    <property type="entry name" value="SULFURTRANSFERASE"/>
    <property type="match status" value="1"/>
</dbReference>
<dbReference type="SUPFAM" id="SSF52821">
    <property type="entry name" value="Rhodanese/Cell cycle control phosphatase"/>
    <property type="match status" value="2"/>
</dbReference>
<dbReference type="InterPro" id="IPR001763">
    <property type="entry name" value="Rhodanese-like_dom"/>
</dbReference>
<sequence>MSFLIEPEALLDSIDQYTIIDTRFELMDQTKGQALYEAAHIPGAVYFDLNKDLSSMPGTHGGNHPLPDEQVFIDKLRTIGITPDTEVVIYDQGNAMFAARLYWLFDYYQHPSVKVLNGGFNRWEELQYPVTSVVKRKQTSSTPFIKNNDLIVDIDYVIEHKDDFNITLTDARSLERYLGQTEPLYHKKGHIPGAKCFDWQQVLNSDGTFKSNAELEEVFKELNKDEEIILSCGSGVSACMNYLALKSLGYSNVKLYPGSFSDWISHPELPVETKQE</sequence>
<evidence type="ECO:0000256" key="2">
    <source>
        <dbReference type="ARBA" id="ARBA00022737"/>
    </source>
</evidence>
<dbReference type="SMART" id="SM00450">
    <property type="entry name" value="RHOD"/>
    <property type="match status" value="2"/>
</dbReference>
<dbReference type="AlphaFoldDB" id="A0A1I5QN72"/>
<dbReference type="Proteomes" id="UP000242243">
    <property type="component" value="Unassembled WGS sequence"/>
</dbReference>
<dbReference type="PANTHER" id="PTHR11364">
    <property type="entry name" value="THIOSULFATE SULFERTANSFERASE"/>
    <property type="match status" value="1"/>
</dbReference>
<dbReference type="OrthoDB" id="9770030at2"/>
<dbReference type="EMBL" id="BJWI01000018">
    <property type="protein sequence ID" value="GEM01855.1"/>
    <property type="molecule type" value="Genomic_DNA"/>
</dbReference>
<evidence type="ECO:0000313" key="5">
    <source>
        <dbReference type="EMBL" id="SFP47481.1"/>
    </source>
</evidence>
<name>A0A1I5QN72_9BACI</name>
<dbReference type="Gene3D" id="3.40.250.10">
    <property type="entry name" value="Rhodanese-like domain"/>
    <property type="match status" value="2"/>
</dbReference>
<organism evidence="5 6">
    <name type="scientific">Halolactibacillus halophilus</name>
    <dbReference type="NCBI Taxonomy" id="306540"/>
    <lineage>
        <taxon>Bacteria</taxon>
        <taxon>Bacillati</taxon>
        <taxon>Bacillota</taxon>
        <taxon>Bacilli</taxon>
        <taxon>Bacillales</taxon>
        <taxon>Bacillaceae</taxon>
        <taxon>Halolactibacillus</taxon>
    </lineage>
</organism>
<accession>A0A1I5QN72</accession>
<gene>
    <name evidence="4" type="ORF">HHA03_13870</name>
    <name evidence="5" type="ORF">SAMN05421839_1237</name>
</gene>
<keyword evidence="2" id="KW-0677">Repeat</keyword>
<dbReference type="STRING" id="306540.SAMN05421839_1237"/>
<dbReference type="EMBL" id="FOXC01000023">
    <property type="protein sequence ID" value="SFP47481.1"/>
    <property type="molecule type" value="Genomic_DNA"/>
</dbReference>
<dbReference type="GO" id="GO:0004792">
    <property type="term" value="F:thiosulfate-cyanide sulfurtransferase activity"/>
    <property type="evidence" value="ECO:0007669"/>
    <property type="project" value="InterPro"/>
</dbReference>
<evidence type="ECO:0000313" key="6">
    <source>
        <dbReference type="Proteomes" id="UP000242243"/>
    </source>
</evidence>
<dbReference type="InterPro" id="IPR001307">
    <property type="entry name" value="Thiosulphate_STrfase_CS"/>
</dbReference>